<dbReference type="InterPro" id="IPR004143">
    <property type="entry name" value="BPL_LPL_catalytic"/>
</dbReference>
<dbReference type="Pfam" id="PF03099">
    <property type="entry name" value="BPL_LplA_LipB"/>
    <property type="match status" value="1"/>
</dbReference>
<dbReference type="Gene3D" id="3.30.70.560">
    <property type="entry name" value="7,8-Dihydro-6-hydroxymethylpterin-pyrophosphokinase HPPK"/>
    <property type="match status" value="1"/>
</dbReference>
<evidence type="ECO:0000256" key="8">
    <source>
        <dbReference type="ARBA" id="ARBA00023267"/>
    </source>
</evidence>
<dbReference type="PROSITE" id="PS51733">
    <property type="entry name" value="BPL_LPL_CATALYTIC"/>
    <property type="match status" value="1"/>
</dbReference>
<dbReference type="InterPro" id="IPR003142">
    <property type="entry name" value="BPL_C"/>
</dbReference>
<dbReference type="PANTHER" id="PTHR43071">
    <property type="entry name" value="2-AMINO-4-HYDROXY-6-HYDROXYMETHYLDIHYDROPTERIDINE PYROPHOSPHOKINASE"/>
    <property type="match status" value="1"/>
</dbReference>
<keyword evidence="5" id="KW-0418">Kinase</keyword>
<dbReference type="NCBIfam" id="TIGR01498">
    <property type="entry name" value="folK"/>
    <property type="match status" value="1"/>
</dbReference>
<comment type="pathway">
    <text evidence="2">Cofactor biosynthesis; tetrahydrofolate biosynthesis; 2-amino-4-hydroxy-6-hydroxymethyl-7,8-dihydropteridine diphosphate from 7,8-dihydroneopterin triphosphate: step 4/4.</text>
</comment>
<dbReference type="Gene3D" id="3.30.930.10">
    <property type="entry name" value="Bira Bifunctional Protein, Domain 2"/>
    <property type="match status" value="1"/>
</dbReference>
<keyword evidence="8" id="KW-0092">Biotin</keyword>
<dbReference type="PROSITE" id="PS00794">
    <property type="entry name" value="HPPK"/>
    <property type="match status" value="1"/>
</dbReference>
<evidence type="ECO:0000256" key="1">
    <source>
        <dbReference type="ARBA" id="ARBA00000198"/>
    </source>
</evidence>
<dbReference type="SUPFAM" id="SSF55083">
    <property type="entry name" value="6-hydroxymethyl-7,8-dihydropterin pyrophosphokinase, HPPK"/>
    <property type="match status" value="1"/>
</dbReference>
<evidence type="ECO:0000256" key="3">
    <source>
        <dbReference type="ARBA" id="ARBA00022679"/>
    </source>
</evidence>
<comment type="caution">
    <text evidence="10">The sequence shown here is derived from an EMBL/GenBank/DDBJ whole genome shotgun (WGS) entry which is preliminary data.</text>
</comment>
<evidence type="ECO:0000256" key="5">
    <source>
        <dbReference type="ARBA" id="ARBA00022777"/>
    </source>
</evidence>
<dbReference type="InterPro" id="IPR000550">
    <property type="entry name" value="Hppk"/>
</dbReference>
<keyword evidence="3" id="KW-0808">Transferase</keyword>
<proteinExistence type="predicted"/>
<dbReference type="GO" id="GO:0046654">
    <property type="term" value="P:tetrahydrofolate biosynthetic process"/>
    <property type="evidence" value="ECO:0007669"/>
    <property type="project" value="UniProtKB-UniPathway"/>
</dbReference>
<feature type="domain" description="BPL/LPL catalytic" evidence="9">
    <location>
        <begin position="162"/>
        <end position="349"/>
    </location>
</feature>
<organism evidence="10 11">
    <name type="scientific">Sulfobacillus benefaciens</name>
    <dbReference type="NCBI Taxonomy" id="453960"/>
    <lineage>
        <taxon>Bacteria</taxon>
        <taxon>Bacillati</taxon>
        <taxon>Bacillota</taxon>
        <taxon>Clostridia</taxon>
        <taxon>Eubacteriales</taxon>
        <taxon>Clostridiales Family XVII. Incertae Sedis</taxon>
        <taxon>Sulfobacillus</taxon>
    </lineage>
</organism>
<evidence type="ECO:0000313" key="10">
    <source>
        <dbReference type="EMBL" id="PSR32438.1"/>
    </source>
</evidence>
<keyword evidence="7" id="KW-0289">Folate biosynthesis</keyword>
<dbReference type="InterPro" id="IPR004408">
    <property type="entry name" value="Biotin_CoA_COase_ligase"/>
</dbReference>
<reference evidence="10 11" key="1">
    <citation type="journal article" date="2014" name="BMC Genomics">
        <title>Comparison of environmental and isolate Sulfobacillus genomes reveals diverse carbon, sulfur, nitrogen, and hydrogen metabolisms.</title>
        <authorList>
            <person name="Justice N.B."/>
            <person name="Norman A."/>
            <person name="Brown C.T."/>
            <person name="Singh A."/>
            <person name="Thomas B.C."/>
            <person name="Banfield J.F."/>
        </authorList>
    </citation>
    <scope>NUCLEOTIDE SEQUENCE [LARGE SCALE GENOMIC DNA]</scope>
    <source>
        <strain evidence="10">AMDSBA4</strain>
    </source>
</reference>
<dbReference type="EMBL" id="PXYW01000041">
    <property type="protein sequence ID" value="PSR32438.1"/>
    <property type="molecule type" value="Genomic_DNA"/>
</dbReference>
<dbReference type="GO" id="GO:0009249">
    <property type="term" value="P:protein lipoylation"/>
    <property type="evidence" value="ECO:0007669"/>
    <property type="project" value="UniProtKB-ARBA"/>
</dbReference>
<dbReference type="GO" id="GO:0016301">
    <property type="term" value="F:kinase activity"/>
    <property type="evidence" value="ECO:0007669"/>
    <property type="project" value="UniProtKB-KW"/>
</dbReference>
<dbReference type="GO" id="GO:0005524">
    <property type="term" value="F:ATP binding"/>
    <property type="evidence" value="ECO:0007669"/>
    <property type="project" value="UniProtKB-KW"/>
</dbReference>
<dbReference type="UniPathway" id="UPA00077">
    <property type="reaction ID" value="UER00155"/>
</dbReference>
<keyword evidence="6" id="KW-0067">ATP-binding</keyword>
<comment type="catalytic activity">
    <reaction evidence="1">
        <text>6-hydroxymethyl-7,8-dihydropterin + ATP = (7,8-dihydropterin-6-yl)methyl diphosphate + AMP + H(+)</text>
        <dbReference type="Rhea" id="RHEA:11412"/>
        <dbReference type="ChEBI" id="CHEBI:15378"/>
        <dbReference type="ChEBI" id="CHEBI:30616"/>
        <dbReference type="ChEBI" id="CHEBI:44841"/>
        <dbReference type="ChEBI" id="CHEBI:72950"/>
        <dbReference type="ChEBI" id="CHEBI:456215"/>
        <dbReference type="EC" id="2.7.6.3"/>
    </reaction>
</comment>
<dbReference type="AlphaFoldDB" id="A0A2T2XD89"/>
<dbReference type="GO" id="GO:0003848">
    <property type="term" value="F:2-amino-4-hydroxy-6-hydroxymethyldihydropteridine diphosphokinase activity"/>
    <property type="evidence" value="ECO:0007669"/>
    <property type="project" value="UniProtKB-EC"/>
</dbReference>
<evidence type="ECO:0000256" key="4">
    <source>
        <dbReference type="ARBA" id="ARBA00022741"/>
    </source>
</evidence>
<dbReference type="NCBIfam" id="TIGR00121">
    <property type="entry name" value="birA_ligase"/>
    <property type="match status" value="1"/>
</dbReference>
<dbReference type="Proteomes" id="UP000242972">
    <property type="component" value="Unassembled WGS sequence"/>
</dbReference>
<evidence type="ECO:0000256" key="2">
    <source>
        <dbReference type="ARBA" id="ARBA00005051"/>
    </source>
</evidence>
<name>A0A2T2XD89_9FIRM</name>
<dbReference type="SUPFAM" id="SSF50037">
    <property type="entry name" value="C-terminal domain of transcriptional repressors"/>
    <property type="match status" value="1"/>
</dbReference>
<evidence type="ECO:0000256" key="7">
    <source>
        <dbReference type="ARBA" id="ARBA00022909"/>
    </source>
</evidence>
<dbReference type="Gene3D" id="2.30.30.100">
    <property type="match status" value="1"/>
</dbReference>
<dbReference type="SUPFAM" id="SSF55681">
    <property type="entry name" value="Class II aaRS and biotin synthetases"/>
    <property type="match status" value="1"/>
</dbReference>
<evidence type="ECO:0000259" key="9">
    <source>
        <dbReference type="PROSITE" id="PS51733"/>
    </source>
</evidence>
<protein>
    <recommendedName>
        <fullName evidence="9">BPL/LPL catalytic domain-containing protein</fullName>
    </recommendedName>
</protein>
<evidence type="ECO:0000313" key="11">
    <source>
        <dbReference type="Proteomes" id="UP000242972"/>
    </source>
</evidence>
<dbReference type="GO" id="GO:0004077">
    <property type="term" value="F:biotin--[biotin carboxyl-carrier protein] ligase activity"/>
    <property type="evidence" value="ECO:0007669"/>
    <property type="project" value="InterPro"/>
</dbReference>
<keyword evidence="4" id="KW-0547">Nucleotide-binding</keyword>
<dbReference type="GO" id="GO:0046656">
    <property type="term" value="P:folic acid biosynthetic process"/>
    <property type="evidence" value="ECO:0007669"/>
    <property type="project" value="UniProtKB-KW"/>
</dbReference>
<dbReference type="PANTHER" id="PTHR43071:SF1">
    <property type="entry name" value="2-AMINO-4-HYDROXY-6-HYDROXYMETHYLDIHYDROPTERIDINE PYROPHOSPHOKINASE"/>
    <property type="match status" value="1"/>
</dbReference>
<dbReference type="CDD" id="cd16442">
    <property type="entry name" value="BPL"/>
    <property type="match status" value="1"/>
</dbReference>
<gene>
    <name evidence="10" type="ORF">C7B46_14375</name>
</gene>
<dbReference type="Pfam" id="PF02237">
    <property type="entry name" value="BPL_C"/>
    <property type="match status" value="1"/>
</dbReference>
<sequence length="425" mass="46485">MAKTFIALGSNLGQRERYLRDALRFLAQDNIILGVSPIYQTAPVEGPDQGEYLNQVVMLQTEWAPFELLKFCQSVELSAGRVREVRFGPRTLDLDILLYDDHHYATRDLTLPHPRMTRRRFVLEPLKDIVPGLVVPGGKSITECLAEVESQSVIRWVSDGPPLDDDLLDALSHGRPNLLAIAAVDSTNLEMRRLWGSGQARHGSVIVSEEQTGGRGRLGRQWMSPKGTGVYFSQLVVPDRDLDPLLGFAVAVALSETIAALTGMDPGIKWPNDGVIGGRKYAGILVEAGTIPRPYAIIGLGINVHGSLTDRVPTATTIDESSVGHCPIDRVLLLDQLMKRLDHWIKIWADNGSDKILDAWRHFDVLSGKSIQIWQGDAVVLQGIAVGVDEAGHLLVETPDAQLTPVAAGEVSVRLANGQYAPVSR</sequence>
<evidence type="ECO:0000256" key="6">
    <source>
        <dbReference type="ARBA" id="ARBA00022840"/>
    </source>
</evidence>
<dbReference type="CDD" id="cd00483">
    <property type="entry name" value="HPPK"/>
    <property type="match status" value="1"/>
</dbReference>
<dbReference type="InterPro" id="IPR035907">
    <property type="entry name" value="Hppk_sf"/>
</dbReference>
<dbReference type="Pfam" id="PF01288">
    <property type="entry name" value="HPPK"/>
    <property type="match status" value="1"/>
</dbReference>
<dbReference type="InterPro" id="IPR045864">
    <property type="entry name" value="aa-tRNA-synth_II/BPL/LPL"/>
</dbReference>
<dbReference type="InterPro" id="IPR008988">
    <property type="entry name" value="Transcriptional_repressor_C"/>
</dbReference>
<accession>A0A2T2XD89</accession>